<protein>
    <submittedName>
        <fullName evidence="2">Uncharacterized protein</fullName>
    </submittedName>
</protein>
<name>A0AAE0Y171_9GAST</name>
<comment type="caution">
    <text evidence="2">The sequence shown here is derived from an EMBL/GenBank/DDBJ whole genome shotgun (WGS) entry which is preliminary data.</text>
</comment>
<dbReference type="Proteomes" id="UP001283361">
    <property type="component" value="Unassembled WGS sequence"/>
</dbReference>
<accession>A0AAE0Y171</accession>
<evidence type="ECO:0000313" key="2">
    <source>
        <dbReference type="EMBL" id="KAK3729351.1"/>
    </source>
</evidence>
<dbReference type="AlphaFoldDB" id="A0AAE0Y171"/>
<evidence type="ECO:0000256" key="1">
    <source>
        <dbReference type="SAM" id="MobiDB-lite"/>
    </source>
</evidence>
<keyword evidence="3" id="KW-1185">Reference proteome</keyword>
<organism evidence="2 3">
    <name type="scientific">Elysia crispata</name>
    <name type="common">lettuce slug</name>
    <dbReference type="NCBI Taxonomy" id="231223"/>
    <lineage>
        <taxon>Eukaryota</taxon>
        <taxon>Metazoa</taxon>
        <taxon>Spiralia</taxon>
        <taxon>Lophotrochozoa</taxon>
        <taxon>Mollusca</taxon>
        <taxon>Gastropoda</taxon>
        <taxon>Heterobranchia</taxon>
        <taxon>Euthyneura</taxon>
        <taxon>Panpulmonata</taxon>
        <taxon>Sacoglossa</taxon>
        <taxon>Placobranchoidea</taxon>
        <taxon>Plakobranchidae</taxon>
        <taxon>Elysia</taxon>
    </lineage>
</organism>
<gene>
    <name evidence="2" type="ORF">RRG08_053551</name>
</gene>
<proteinExistence type="predicted"/>
<dbReference type="EMBL" id="JAWDGP010007144">
    <property type="protein sequence ID" value="KAK3729351.1"/>
    <property type="molecule type" value="Genomic_DNA"/>
</dbReference>
<evidence type="ECO:0000313" key="3">
    <source>
        <dbReference type="Proteomes" id="UP001283361"/>
    </source>
</evidence>
<feature type="region of interest" description="Disordered" evidence="1">
    <location>
        <begin position="111"/>
        <end position="137"/>
    </location>
</feature>
<reference evidence="2" key="1">
    <citation type="journal article" date="2023" name="G3 (Bethesda)">
        <title>A reference genome for the long-term kleptoplast-retaining sea slug Elysia crispata morphotype clarki.</title>
        <authorList>
            <person name="Eastman K.E."/>
            <person name="Pendleton A.L."/>
            <person name="Shaikh M.A."/>
            <person name="Suttiyut T."/>
            <person name="Ogas R."/>
            <person name="Tomko P."/>
            <person name="Gavelis G."/>
            <person name="Widhalm J.R."/>
            <person name="Wisecaver J.H."/>
        </authorList>
    </citation>
    <scope>NUCLEOTIDE SEQUENCE</scope>
    <source>
        <strain evidence="2">ECLA1</strain>
    </source>
</reference>
<sequence length="179" mass="19505">MQTLRISNSKTDSTHSTRLLTLMQTLRISNSKTDSTRLLTLMQTLRISNSKTNSTRAVGDADGDSSLDYVHITQMAGPKRGDTGQVLDVFSSVSITKLSLGARLAQPSTVHLSPTYGQGGTNDRYTHRKGSEHSADFANDDGVTITRHFEKMHFLPAALQPWAQSLGSRGVALYDKPPS</sequence>